<sequence>MVQMLGIAPQDSSRSTHGYSHAEYGVSSFDPYVPRPADRGEANERGDDDDDGGDDDDQDEGSRNKRPDVAREVPILTQKRKKGGPVHLEHIPPYGEHDRGSLKCRSHYMALTGWDLTDAHAWIYLYFPMFALPVRLRIENENKLLDIRLRLDMMTTDEVRWLPYRTQEIQVCWVSTRHGFIAYFDYVELYMPDRILG</sequence>
<comment type="caution">
    <text evidence="1">The sequence shown here is derived from an EMBL/GenBank/DDBJ whole genome shotgun (WGS) entry which is preliminary data.</text>
</comment>
<evidence type="ECO:0000313" key="2">
    <source>
        <dbReference type="Proteomes" id="UP001060085"/>
    </source>
</evidence>
<dbReference type="Proteomes" id="UP001060085">
    <property type="component" value="Linkage Group LG07"/>
</dbReference>
<keyword evidence="2" id="KW-1185">Reference proteome</keyword>
<evidence type="ECO:0000313" key="1">
    <source>
        <dbReference type="EMBL" id="KAI5654138.1"/>
    </source>
</evidence>
<reference evidence="2" key="1">
    <citation type="journal article" date="2023" name="Nat. Plants">
        <title>Single-cell RNA sequencing provides a high-resolution roadmap for understanding the multicellular compartmentation of specialized metabolism.</title>
        <authorList>
            <person name="Sun S."/>
            <person name="Shen X."/>
            <person name="Li Y."/>
            <person name="Li Y."/>
            <person name="Wang S."/>
            <person name="Li R."/>
            <person name="Zhang H."/>
            <person name="Shen G."/>
            <person name="Guo B."/>
            <person name="Wei J."/>
            <person name="Xu J."/>
            <person name="St-Pierre B."/>
            <person name="Chen S."/>
            <person name="Sun C."/>
        </authorList>
    </citation>
    <scope>NUCLEOTIDE SEQUENCE [LARGE SCALE GENOMIC DNA]</scope>
</reference>
<name>A0ACC0A237_CATRO</name>
<protein>
    <submittedName>
        <fullName evidence="1">Uncharacterized protein</fullName>
    </submittedName>
</protein>
<gene>
    <name evidence="1" type="ORF">M9H77_31325</name>
</gene>
<organism evidence="1 2">
    <name type="scientific">Catharanthus roseus</name>
    <name type="common">Madagascar periwinkle</name>
    <name type="synonym">Vinca rosea</name>
    <dbReference type="NCBI Taxonomy" id="4058"/>
    <lineage>
        <taxon>Eukaryota</taxon>
        <taxon>Viridiplantae</taxon>
        <taxon>Streptophyta</taxon>
        <taxon>Embryophyta</taxon>
        <taxon>Tracheophyta</taxon>
        <taxon>Spermatophyta</taxon>
        <taxon>Magnoliopsida</taxon>
        <taxon>eudicotyledons</taxon>
        <taxon>Gunneridae</taxon>
        <taxon>Pentapetalae</taxon>
        <taxon>asterids</taxon>
        <taxon>lamiids</taxon>
        <taxon>Gentianales</taxon>
        <taxon>Apocynaceae</taxon>
        <taxon>Rauvolfioideae</taxon>
        <taxon>Vinceae</taxon>
        <taxon>Catharanthinae</taxon>
        <taxon>Catharanthus</taxon>
    </lineage>
</organism>
<proteinExistence type="predicted"/>
<accession>A0ACC0A237</accession>
<dbReference type="EMBL" id="CM044707">
    <property type="protein sequence ID" value="KAI5654138.1"/>
    <property type="molecule type" value="Genomic_DNA"/>
</dbReference>